<evidence type="ECO:0000256" key="4">
    <source>
        <dbReference type="ARBA" id="ARBA00022801"/>
    </source>
</evidence>
<evidence type="ECO:0000256" key="6">
    <source>
        <dbReference type="SAM" id="SignalP"/>
    </source>
</evidence>
<evidence type="ECO:0000313" key="7">
    <source>
        <dbReference type="EMBL" id="SEL96538.1"/>
    </source>
</evidence>
<evidence type="ECO:0000256" key="1">
    <source>
        <dbReference type="ARBA" id="ARBA00022645"/>
    </source>
</evidence>
<dbReference type="EMBL" id="FNZN01000007">
    <property type="protein sequence ID" value="SEL96538.1"/>
    <property type="molecule type" value="Genomic_DNA"/>
</dbReference>
<organism evidence="7 8">
    <name type="scientific">Maribacter orientalis</name>
    <dbReference type="NCBI Taxonomy" id="228957"/>
    <lineage>
        <taxon>Bacteria</taxon>
        <taxon>Pseudomonadati</taxon>
        <taxon>Bacteroidota</taxon>
        <taxon>Flavobacteriia</taxon>
        <taxon>Flavobacteriales</taxon>
        <taxon>Flavobacteriaceae</taxon>
        <taxon>Maribacter</taxon>
    </lineage>
</organism>
<keyword evidence="1 7" id="KW-0121">Carboxypeptidase</keyword>
<evidence type="ECO:0000256" key="3">
    <source>
        <dbReference type="ARBA" id="ARBA00022729"/>
    </source>
</evidence>
<keyword evidence="8" id="KW-1185">Reference proteome</keyword>
<protein>
    <submittedName>
        <fullName evidence="7">Carboxypeptidase C (Cathepsin A)</fullName>
    </submittedName>
</protein>
<dbReference type="OrthoDB" id="9770107at2"/>
<dbReference type="GO" id="GO:0004185">
    <property type="term" value="F:serine-type carboxypeptidase activity"/>
    <property type="evidence" value="ECO:0007669"/>
    <property type="project" value="InterPro"/>
</dbReference>
<feature type="chain" id="PRO_5011760423" evidence="6">
    <location>
        <begin position="19"/>
        <end position="494"/>
    </location>
</feature>
<dbReference type="AlphaFoldDB" id="A0A1H7UIQ7"/>
<dbReference type="GO" id="GO:0006508">
    <property type="term" value="P:proteolysis"/>
    <property type="evidence" value="ECO:0007669"/>
    <property type="project" value="UniProtKB-KW"/>
</dbReference>
<keyword evidence="3 6" id="KW-0732">Signal</keyword>
<reference evidence="8" key="1">
    <citation type="submission" date="2016-10" db="EMBL/GenBank/DDBJ databases">
        <authorList>
            <person name="Varghese N."/>
            <person name="Submissions S."/>
        </authorList>
    </citation>
    <scope>NUCLEOTIDE SEQUENCE [LARGE SCALE GENOMIC DNA]</scope>
    <source>
        <strain evidence="8">DSM 16471</strain>
    </source>
</reference>
<dbReference type="Pfam" id="PF00450">
    <property type="entry name" value="Peptidase_S10"/>
    <property type="match status" value="1"/>
</dbReference>
<dbReference type="InterPro" id="IPR001563">
    <property type="entry name" value="Peptidase_S10"/>
</dbReference>
<dbReference type="InterPro" id="IPR029058">
    <property type="entry name" value="AB_hydrolase_fold"/>
</dbReference>
<dbReference type="Gene3D" id="3.40.50.1820">
    <property type="entry name" value="alpha/beta hydrolase"/>
    <property type="match status" value="1"/>
</dbReference>
<dbReference type="PANTHER" id="PTHR11802">
    <property type="entry name" value="SERINE PROTEASE FAMILY S10 SERINE CARBOXYPEPTIDASE"/>
    <property type="match status" value="1"/>
</dbReference>
<dbReference type="SUPFAM" id="SSF53474">
    <property type="entry name" value="alpha/beta-Hydrolases"/>
    <property type="match status" value="1"/>
</dbReference>
<sequence length="494" mass="56153">MKKILQLSICLITTIGLAQSRTLPIDTVITTQHNATINGATFSYTAQTGTQPVWDENAKPIASLHYTYYTRNNIKDRAARPLLISFNGGPGSGSVWMHLAYTGPRILKIDDEGYPVQPYGVNENPFSVLDIADIVYVNPANTGYSRTIPESGDEVDRKKFFGINADITYLAEWLNTFVTRNNRWSSPKYLIGESYGGPRVMGLSLELQNKQWMYLNGVILVSPADYKILRNEGPVAEAINLPYFTAAAWHHKALPAELQGKDLLDILPESEDYTINTLIPALAKGGFISDQEKTTIAKKMSYYSGLETKDIIDQNLSVPTSFFWKNLLKEKGGYTVGRLDSRYLGMDKQLLGMRPDYNSELTSWLHSFTPAINYYLQEELKFKTDVKYNMFGPVHPWDNSDENTRESLRQAMAQNPYLNVMVQSGYYDGATTYFNAKYLMWQVDPSGRMKDRFSFKGYRSGHMMYLRREDLKTANDDIRDFIEKTMTNGKSAKY</sequence>
<name>A0A1H7UIQ7_9FLAO</name>
<dbReference type="PANTHER" id="PTHR11802:SF3">
    <property type="entry name" value="RETINOID-INDUCIBLE SERINE CARBOXYPEPTIDASE"/>
    <property type="match status" value="1"/>
</dbReference>
<feature type="signal peptide" evidence="6">
    <location>
        <begin position="1"/>
        <end position="18"/>
    </location>
</feature>
<keyword evidence="2" id="KW-0645">Protease</keyword>
<evidence type="ECO:0000313" key="8">
    <source>
        <dbReference type="Proteomes" id="UP000198990"/>
    </source>
</evidence>
<keyword evidence="4" id="KW-0378">Hydrolase</keyword>
<proteinExistence type="predicted"/>
<dbReference type="Proteomes" id="UP000198990">
    <property type="component" value="Unassembled WGS sequence"/>
</dbReference>
<keyword evidence="5" id="KW-0325">Glycoprotein</keyword>
<accession>A0A1H7UIQ7</accession>
<evidence type="ECO:0000256" key="2">
    <source>
        <dbReference type="ARBA" id="ARBA00022670"/>
    </source>
</evidence>
<gene>
    <name evidence="7" type="ORF">SAMN04488008_107126</name>
</gene>
<evidence type="ECO:0000256" key="5">
    <source>
        <dbReference type="ARBA" id="ARBA00023180"/>
    </source>
</evidence>
<dbReference type="RefSeq" id="WP_091625838.1">
    <property type="nucleotide sequence ID" value="NZ_FNZN01000007.1"/>
</dbReference>